<sequence>MFRNLLAFEQCHGSTNCINDFIVLINRLVNTPKEVEFLIHNGIIENWLPDIDGVSTLFQNLVKETNIIPDNFYFARLVEDMNTYCRSPWHMWRASLYELTLETYKRNPWAGISFFTAVVLLTLTSIQTI</sequence>
<evidence type="ECO:0000313" key="2">
    <source>
        <dbReference type="Proteomes" id="UP001281410"/>
    </source>
</evidence>
<organism evidence="1 2">
    <name type="scientific">Dipteronia sinensis</name>
    <dbReference type="NCBI Taxonomy" id="43782"/>
    <lineage>
        <taxon>Eukaryota</taxon>
        <taxon>Viridiplantae</taxon>
        <taxon>Streptophyta</taxon>
        <taxon>Embryophyta</taxon>
        <taxon>Tracheophyta</taxon>
        <taxon>Spermatophyta</taxon>
        <taxon>Magnoliopsida</taxon>
        <taxon>eudicotyledons</taxon>
        <taxon>Gunneridae</taxon>
        <taxon>Pentapetalae</taxon>
        <taxon>rosids</taxon>
        <taxon>malvids</taxon>
        <taxon>Sapindales</taxon>
        <taxon>Sapindaceae</taxon>
        <taxon>Hippocastanoideae</taxon>
        <taxon>Acereae</taxon>
        <taxon>Dipteronia</taxon>
    </lineage>
</organism>
<dbReference type="Proteomes" id="UP001281410">
    <property type="component" value="Unassembled WGS sequence"/>
</dbReference>
<proteinExistence type="predicted"/>
<dbReference type="PANTHER" id="PTHR31170:SF25">
    <property type="entry name" value="BNAA09G04570D PROTEIN"/>
    <property type="match status" value="1"/>
</dbReference>
<accession>A0AAE0A879</accession>
<keyword evidence="2" id="KW-1185">Reference proteome</keyword>
<dbReference type="InterPro" id="IPR004158">
    <property type="entry name" value="DUF247_pln"/>
</dbReference>
<evidence type="ECO:0000313" key="1">
    <source>
        <dbReference type="EMBL" id="KAK3205860.1"/>
    </source>
</evidence>
<name>A0AAE0A879_9ROSI</name>
<reference evidence="1" key="1">
    <citation type="journal article" date="2023" name="Plant J.">
        <title>Genome sequences and population genomics provide insights into the demographic history, inbreeding, and mutation load of two 'living fossil' tree species of Dipteronia.</title>
        <authorList>
            <person name="Feng Y."/>
            <person name="Comes H.P."/>
            <person name="Chen J."/>
            <person name="Zhu S."/>
            <person name="Lu R."/>
            <person name="Zhang X."/>
            <person name="Li P."/>
            <person name="Qiu J."/>
            <person name="Olsen K.M."/>
            <person name="Qiu Y."/>
        </authorList>
    </citation>
    <scope>NUCLEOTIDE SEQUENCE</scope>
    <source>
        <strain evidence="1">NBL</strain>
    </source>
</reference>
<dbReference type="AlphaFoldDB" id="A0AAE0A879"/>
<gene>
    <name evidence="1" type="ORF">Dsin_019906</name>
</gene>
<dbReference type="PANTHER" id="PTHR31170">
    <property type="entry name" value="BNAC04G53230D PROTEIN"/>
    <property type="match status" value="1"/>
</dbReference>
<comment type="caution">
    <text evidence="1">The sequence shown here is derived from an EMBL/GenBank/DDBJ whole genome shotgun (WGS) entry which is preliminary data.</text>
</comment>
<protein>
    <submittedName>
        <fullName evidence="1">Uncharacterized protein</fullName>
    </submittedName>
</protein>
<dbReference type="EMBL" id="JANJYJ010000006">
    <property type="protein sequence ID" value="KAK3205860.1"/>
    <property type="molecule type" value="Genomic_DNA"/>
</dbReference>
<dbReference type="Pfam" id="PF03140">
    <property type="entry name" value="DUF247"/>
    <property type="match status" value="1"/>
</dbReference>